<reference evidence="2 3" key="1">
    <citation type="journal article" date="2024" name="Commun. Biol.">
        <title>Comparative genomic analysis of thermophilic fungi reveals convergent evolutionary adaptations and gene losses.</title>
        <authorList>
            <person name="Steindorff A.S."/>
            <person name="Aguilar-Pontes M.V."/>
            <person name="Robinson A.J."/>
            <person name="Andreopoulos B."/>
            <person name="LaButti K."/>
            <person name="Kuo A."/>
            <person name="Mondo S."/>
            <person name="Riley R."/>
            <person name="Otillar R."/>
            <person name="Haridas S."/>
            <person name="Lipzen A."/>
            <person name="Grimwood J."/>
            <person name="Schmutz J."/>
            <person name="Clum A."/>
            <person name="Reid I.D."/>
            <person name="Moisan M.C."/>
            <person name="Butler G."/>
            <person name="Nguyen T.T.M."/>
            <person name="Dewar K."/>
            <person name="Conant G."/>
            <person name="Drula E."/>
            <person name="Henrissat B."/>
            <person name="Hansel C."/>
            <person name="Singer S."/>
            <person name="Hutchinson M.I."/>
            <person name="de Vries R.P."/>
            <person name="Natvig D.O."/>
            <person name="Powell A.J."/>
            <person name="Tsang A."/>
            <person name="Grigoriev I.V."/>
        </authorList>
    </citation>
    <scope>NUCLEOTIDE SEQUENCE [LARGE SCALE GENOMIC DNA]</scope>
    <source>
        <strain evidence="2 3">CBS 620.91</strain>
    </source>
</reference>
<evidence type="ECO:0000313" key="3">
    <source>
        <dbReference type="Proteomes" id="UP001583172"/>
    </source>
</evidence>
<name>A0ABR3VKP4_HUMIN</name>
<comment type="caution">
    <text evidence="2">The sequence shown here is derived from an EMBL/GenBank/DDBJ whole genome shotgun (WGS) entry which is preliminary data.</text>
</comment>
<gene>
    <name evidence="2" type="ORF">VTJ49DRAFT_5439</name>
</gene>
<keyword evidence="3" id="KW-1185">Reference proteome</keyword>
<feature type="compositionally biased region" description="Polar residues" evidence="1">
    <location>
        <begin position="1"/>
        <end position="20"/>
    </location>
</feature>
<sequence length="147" mass="16092">MNTSASQHPPSLPYQPSQATPEPGLTTRLHLSVLHSPRFLGLSRIPGFFSFRRNADVRGGRPMQQLRLDEPGLKIRKSLLQPAEGAAVDIAGIGQTGNTGAGIDLAGSDCDWVAAAFVRDRSDVGNRRASRRNFLFRIASKNWRTEL</sequence>
<proteinExistence type="predicted"/>
<protein>
    <submittedName>
        <fullName evidence="2">Uncharacterized protein</fullName>
    </submittedName>
</protein>
<evidence type="ECO:0000313" key="2">
    <source>
        <dbReference type="EMBL" id="KAL1842374.1"/>
    </source>
</evidence>
<evidence type="ECO:0000256" key="1">
    <source>
        <dbReference type="SAM" id="MobiDB-lite"/>
    </source>
</evidence>
<feature type="region of interest" description="Disordered" evidence="1">
    <location>
        <begin position="1"/>
        <end position="23"/>
    </location>
</feature>
<dbReference type="Proteomes" id="UP001583172">
    <property type="component" value="Unassembled WGS sequence"/>
</dbReference>
<organism evidence="2 3">
    <name type="scientific">Humicola insolens</name>
    <name type="common">Soft-rot fungus</name>
    <dbReference type="NCBI Taxonomy" id="85995"/>
    <lineage>
        <taxon>Eukaryota</taxon>
        <taxon>Fungi</taxon>
        <taxon>Dikarya</taxon>
        <taxon>Ascomycota</taxon>
        <taxon>Pezizomycotina</taxon>
        <taxon>Sordariomycetes</taxon>
        <taxon>Sordariomycetidae</taxon>
        <taxon>Sordariales</taxon>
        <taxon>Chaetomiaceae</taxon>
        <taxon>Mycothermus</taxon>
    </lineage>
</organism>
<accession>A0ABR3VKP4</accession>
<dbReference type="EMBL" id="JAZGSY010000045">
    <property type="protein sequence ID" value="KAL1842374.1"/>
    <property type="molecule type" value="Genomic_DNA"/>
</dbReference>